<comment type="caution">
    <text evidence="5">The sequence shown here is derived from an EMBL/GenBank/DDBJ whole genome shotgun (WGS) entry which is preliminary data.</text>
</comment>
<proteinExistence type="predicted"/>
<sequence>MSEWRPPRGLKPFAGIIKVSVATVASGDYQCPAETAMKARGLKPVMHAARGPQESLEDFAFGPFMADLDEEEGVQRGRYPSRRRPMHDGLRAWTANAHAMYQRAFPVGGEAPLLPATIPWVYHRRLRRPDRRGATEYEISAWGRHLLSSDGRIRELRLLAHRSDKHRTDGERSIAALVAAEGGPGPLPDLVRVVQVGLSDGHIRPLFEGDRGAALALFEEHGRERLEEAVDGTEFRPGTACTKCSFITVCPALKPATGLLGINDRPQPRRSWSPTNGRRYVVCPARDHLRRLNLPVEREIENSPAAERGRAVHDFLERRHRDEPERRCAPDIPPDWVNPKYTLSDEDQLLALQLLRYHAAVCPLRHAQPSSVQVERTLAYHDRAADIIVITKPDLLYRDQNSWVWRELKTRNREKRRSADLIDGNPQLALAVLLVGRGDLGGSRTRARIELEVLHPGGADLEIIDPFTPSVREAARAVEQ</sequence>
<evidence type="ECO:0000259" key="4">
    <source>
        <dbReference type="Pfam" id="PF12705"/>
    </source>
</evidence>
<dbReference type="OrthoDB" id="3588062at2"/>
<keyword evidence="2" id="KW-0347">Helicase</keyword>
<dbReference type="Pfam" id="PF12705">
    <property type="entry name" value="PDDEXK_1"/>
    <property type="match status" value="1"/>
</dbReference>
<keyword evidence="2" id="KW-0378">Hydrolase</keyword>
<evidence type="ECO:0000313" key="5">
    <source>
        <dbReference type="EMBL" id="GES26645.1"/>
    </source>
</evidence>
<dbReference type="GO" id="GO:0006281">
    <property type="term" value="P:DNA repair"/>
    <property type="evidence" value="ECO:0007669"/>
    <property type="project" value="UniProtKB-KW"/>
</dbReference>
<dbReference type="EMBL" id="BLAF01000092">
    <property type="protein sequence ID" value="GES26645.1"/>
    <property type="molecule type" value="Genomic_DNA"/>
</dbReference>
<evidence type="ECO:0000256" key="2">
    <source>
        <dbReference type="ARBA" id="ARBA00022806"/>
    </source>
</evidence>
<dbReference type="InterPro" id="IPR038726">
    <property type="entry name" value="PDDEXK_AddAB-type"/>
</dbReference>
<dbReference type="RefSeq" id="WP_155351338.1">
    <property type="nucleotide sequence ID" value="NZ_BAAAHM010000061.1"/>
</dbReference>
<evidence type="ECO:0000256" key="3">
    <source>
        <dbReference type="ARBA" id="ARBA00023204"/>
    </source>
</evidence>
<accession>A0A5M3XZW1</accession>
<feature type="domain" description="PD-(D/E)XK endonuclease-like" evidence="4">
    <location>
        <begin position="271"/>
        <end position="448"/>
    </location>
</feature>
<keyword evidence="2" id="KW-0547">Nucleotide-binding</keyword>
<dbReference type="Proteomes" id="UP000377595">
    <property type="component" value="Unassembled WGS sequence"/>
</dbReference>
<keyword evidence="1" id="KW-0227">DNA damage</keyword>
<dbReference type="GO" id="GO:0004386">
    <property type="term" value="F:helicase activity"/>
    <property type="evidence" value="ECO:0007669"/>
    <property type="project" value="UniProtKB-KW"/>
</dbReference>
<evidence type="ECO:0000313" key="6">
    <source>
        <dbReference type="Proteomes" id="UP000377595"/>
    </source>
</evidence>
<protein>
    <recommendedName>
        <fullName evidence="4">PD-(D/E)XK endonuclease-like domain-containing protein</fullName>
    </recommendedName>
</protein>
<keyword evidence="3" id="KW-0234">DNA repair</keyword>
<dbReference type="AlphaFoldDB" id="A0A5M3XZW1"/>
<evidence type="ECO:0000256" key="1">
    <source>
        <dbReference type="ARBA" id="ARBA00022763"/>
    </source>
</evidence>
<organism evidence="5 6">
    <name type="scientific">Acrocarpospora pleiomorpha</name>
    <dbReference type="NCBI Taxonomy" id="90975"/>
    <lineage>
        <taxon>Bacteria</taxon>
        <taxon>Bacillati</taxon>
        <taxon>Actinomycetota</taxon>
        <taxon>Actinomycetes</taxon>
        <taxon>Streptosporangiales</taxon>
        <taxon>Streptosporangiaceae</taxon>
        <taxon>Acrocarpospora</taxon>
    </lineage>
</organism>
<reference evidence="5 6" key="1">
    <citation type="submission" date="2019-10" db="EMBL/GenBank/DDBJ databases">
        <title>Whole genome shotgun sequence of Acrocarpospora pleiomorpha NBRC 16267.</title>
        <authorList>
            <person name="Ichikawa N."/>
            <person name="Kimura A."/>
            <person name="Kitahashi Y."/>
            <person name="Komaki H."/>
            <person name="Oguchi A."/>
        </authorList>
    </citation>
    <scope>NUCLEOTIDE SEQUENCE [LARGE SCALE GENOMIC DNA]</scope>
    <source>
        <strain evidence="5 6">NBRC 16267</strain>
    </source>
</reference>
<keyword evidence="6" id="KW-1185">Reference proteome</keyword>
<name>A0A5M3XZW1_9ACTN</name>
<gene>
    <name evidence="5" type="ORF">Aple_095440</name>
</gene>
<keyword evidence="2" id="KW-0067">ATP-binding</keyword>